<keyword evidence="2" id="KW-1185">Reference proteome</keyword>
<sequence>MPKKKTYCQYLIDFKIYLINTKSIQNKNRKVQGISLQFVKEFFKEGLEVLILMKNPQWNNFKTTLAQLKKILFQKSGTCAKEILMKQLTNPQQGLHLVRLLEEYGNKMDKITILETWKQCNQIYFDTLIKLMNISYAHNTNKLKILKITKNESVFVIVCILNRMEENNELKIMREMCLHILWNIISYPKTIKYRQINTNSLYQILKRKCYQFNVNVDSLFEKMQSFLKGCGFQKENNDWYYYFIKYNDQWSLLWGRYITWIEQQPIYKTRIDIPKITCMLSNGKWKEYVILFDYEYRRIVLLDANKVVKSKKIKLKTLHVGNPKKSSFEFNVHIEWYNDCPKTEINSIKYCNLILNYSWHFRTMNDSDRDYLSNYCSVNDFTPKKLIK</sequence>
<gene>
    <name evidence="1" type="ORF">RFI_31347</name>
</gene>
<proteinExistence type="predicted"/>
<dbReference type="Proteomes" id="UP000023152">
    <property type="component" value="Unassembled WGS sequence"/>
</dbReference>
<dbReference type="EMBL" id="ASPP01027547">
    <property type="protein sequence ID" value="ETO06050.1"/>
    <property type="molecule type" value="Genomic_DNA"/>
</dbReference>
<dbReference type="AlphaFoldDB" id="X6LZ85"/>
<evidence type="ECO:0000313" key="2">
    <source>
        <dbReference type="Proteomes" id="UP000023152"/>
    </source>
</evidence>
<protein>
    <submittedName>
        <fullName evidence="1">Uncharacterized protein</fullName>
    </submittedName>
</protein>
<organism evidence="1 2">
    <name type="scientific">Reticulomyxa filosa</name>
    <dbReference type="NCBI Taxonomy" id="46433"/>
    <lineage>
        <taxon>Eukaryota</taxon>
        <taxon>Sar</taxon>
        <taxon>Rhizaria</taxon>
        <taxon>Retaria</taxon>
        <taxon>Foraminifera</taxon>
        <taxon>Monothalamids</taxon>
        <taxon>Reticulomyxidae</taxon>
        <taxon>Reticulomyxa</taxon>
    </lineage>
</organism>
<comment type="caution">
    <text evidence="1">The sequence shown here is derived from an EMBL/GenBank/DDBJ whole genome shotgun (WGS) entry which is preliminary data.</text>
</comment>
<evidence type="ECO:0000313" key="1">
    <source>
        <dbReference type="EMBL" id="ETO06050.1"/>
    </source>
</evidence>
<name>X6LZ85_RETFI</name>
<reference evidence="1 2" key="1">
    <citation type="journal article" date="2013" name="Curr. Biol.">
        <title>The Genome of the Foraminiferan Reticulomyxa filosa.</title>
        <authorList>
            <person name="Glockner G."/>
            <person name="Hulsmann N."/>
            <person name="Schleicher M."/>
            <person name="Noegel A.A."/>
            <person name="Eichinger L."/>
            <person name="Gallinger C."/>
            <person name="Pawlowski J."/>
            <person name="Sierra R."/>
            <person name="Euteneuer U."/>
            <person name="Pillet L."/>
            <person name="Moustafa A."/>
            <person name="Platzer M."/>
            <person name="Groth M."/>
            <person name="Szafranski K."/>
            <person name="Schliwa M."/>
        </authorList>
    </citation>
    <scope>NUCLEOTIDE SEQUENCE [LARGE SCALE GENOMIC DNA]</scope>
</reference>
<accession>X6LZ85</accession>